<evidence type="ECO:0000313" key="1">
    <source>
        <dbReference type="EMBL" id="MPL77197.1"/>
    </source>
</evidence>
<dbReference type="PIRSF" id="PIRSF038992">
    <property type="entry name" value="Aldolase_Ia"/>
    <property type="match status" value="1"/>
</dbReference>
<protein>
    <submittedName>
        <fullName evidence="1">3-hydroxy-5-phosphonooxypentane-2,4-dione thiolase</fullName>
        <ecNumber evidence="1">2.3.1.245</ecNumber>
    </submittedName>
</protein>
<dbReference type="GO" id="GO:0016746">
    <property type="term" value="F:acyltransferase activity"/>
    <property type="evidence" value="ECO:0007669"/>
    <property type="project" value="UniProtKB-KW"/>
</dbReference>
<dbReference type="GO" id="GO:0004332">
    <property type="term" value="F:fructose-bisphosphate aldolase activity"/>
    <property type="evidence" value="ECO:0007669"/>
    <property type="project" value="InterPro"/>
</dbReference>
<sequence length="245" mass="26640">MDGLELRISRLFRNKSLLLLAFDHGQYIGVPEGLVAIDPVLEKLQEAPFDGYILNPGSIRHLQKINTGKSLILRITHAGTRISNTSINNTYFLRPEDALRLGADAVISMVVLGHDKDMESIGELAKAVNDYHRLGIPLIAEVLPADSRDFSSPKIVADICRIAAEIGADIIKTVLTPEFETVVAGCPVPVIVAGGKKEDNFIFNVGAAMRSGAKGVAVGRNLYQREDSASFVTEIAKAMGRREYL</sequence>
<dbReference type="InterPro" id="IPR002915">
    <property type="entry name" value="DeoC/FbaB/LacD_aldolase"/>
</dbReference>
<dbReference type="EC" id="2.3.1.245" evidence="1"/>
<keyword evidence="1" id="KW-0012">Acyltransferase</keyword>
<proteinExistence type="predicted"/>
<dbReference type="InterPro" id="IPR041720">
    <property type="entry name" value="FbaB-like"/>
</dbReference>
<keyword evidence="1" id="KW-0808">Transferase</keyword>
<reference evidence="1" key="1">
    <citation type="submission" date="2019-08" db="EMBL/GenBank/DDBJ databases">
        <authorList>
            <person name="Kucharzyk K."/>
            <person name="Murdoch R.W."/>
            <person name="Higgins S."/>
            <person name="Loffler F."/>
        </authorList>
    </citation>
    <scope>NUCLEOTIDE SEQUENCE</scope>
</reference>
<dbReference type="InterPro" id="IPR050456">
    <property type="entry name" value="DeoC/FbaB_aldolase"/>
</dbReference>
<dbReference type="Gene3D" id="3.20.20.70">
    <property type="entry name" value="Aldolase class I"/>
    <property type="match status" value="1"/>
</dbReference>
<dbReference type="Pfam" id="PF01791">
    <property type="entry name" value="DeoC"/>
    <property type="match status" value="1"/>
</dbReference>
<gene>
    <name evidence="1" type="primary">lsrF_3</name>
    <name evidence="1" type="ORF">SDC9_23049</name>
</gene>
<dbReference type="PANTHER" id="PTHR47916:SF1">
    <property type="entry name" value="3-HYDROXY-5-PHOSPHONOOXYPENTANE-2,4-DIONE THIOLASE"/>
    <property type="match status" value="1"/>
</dbReference>
<name>A0A644UE28_9ZZZZ</name>
<dbReference type="EMBL" id="VSSQ01000104">
    <property type="protein sequence ID" value="MPL77197.1"/>
    <property type="molecule type" value="Genomic_DNA"/>
</dbReference>
<dbReference type="SMART" id="SM01133">
    <property type="entry name" value="DeoC"/>
    <property type="match status" value="1"/>
</dbReference>
<dbReference type="PANTHER" id="PTHR47916">
    <property type="entry name" value="FRUCTOSE-BISPHOSPHATE ALDOLASE CLASS 1"/>
    <property type="match status" value="1"/>
</dbReference>
<dbReference type="InterPro" id="IPR013785">
    <property type="entry name" value="Aldolase_TIM"/>
</dbReference>
<accession>A0A644UE28</accession>
<dbReference type="AlphaFoldDB" id="A0A644UE28"/>
<organism evidence="1">
    <name type="scientific">bioreactor metagenome</name>
    <dbReference type="NCBI Taxonomy" id="1076179"/>
    <lineage>
        <taxon>unclassified sequences</taxon>
        <taxon>metagenomes</taxon>
        <taxon>ecological metagenomes</taxon>
    </lineage>
</organism>
<dbReference type="SUPFAM" id="SSF51569">
    <property type="entry name" value="Aldolase"/>
    <property type="match status" value="1"/>
</dbReference>
<comment type="caution">
    <text evidence="1">The sequence shown here is derived from an EMBL/GenBank/DDBJ whole genome shotgun (WGS) entry which is preliminary data.</text>
</comment>